<reference evidence="3" key="1">
    <citation type="journal article" date="2019" name="Int. J. Syst. Evol. Microbiol.">
        <title>The Global Catalogue of Microorganisms (GCM) 10K type strain sequencing project: providing services to taxonomists for standard genome sequencing and annotation.</title>
        <authorList>
            <consortium name="The Broad Institute Genomics Platform"/>
            <consortium name="The Broad Institute Genome Sequencing Center for Infectious Disease"/>
            <person name="Wu L."/>
            <person name="Ma J."/>
        </authorList>
    </citation>
    <scope>NUCLEOTIDE SEQUENCE [LARGE SCALE GENOMIC DNA]</scope>
    <source>
        <strain evidence="3">FCH27</strain>
    </source>
</reference>
<dbReference type="RefSeq" id="WP_255890418.1">
    <property type="nucleotide sequence ID" value="NZ_JAFMZM010000003.1"/>
</dbReference>
<dbReference type="Proteomes" id="UP001596524">
    <property type="component" value="Unassembled WGS sequence"/>
</dbReference>
<dbReference type="Gene3D" id="1.20.1290.10">
    <property type="entry name" value="AhpD-like"/>
    <property type="match status" value="1"/>
</dbReference>
<feature type="region of interest" description="Disordered" evidence="1">
    <location>
        <begin position="1"/>
        <end position="26"/>
    </location>
</feature>
<gene>
    <name evidence="2" type="ORF">ACFQO6_00885</name>
</gene>
<keyword evidence="3" id="KW-1185">Reference proteome</keyword>
<evidence type="ECO:0000313" key="3">
    <source>
        <dbReference type="Proteomes" id="UP001596524"/>
    </source>
</evidence>
<comment type="caution">
    <text evidence="2">The sequence shown here is derived from an EMBL/GenBank/DDBJ whole genome shotgun (WGS) entry which is preliminary data.</text>
</comment>
<protein>
    <recommendedName>
        <fullName evidence="4">Carboxymuconolactone decarboxylase-like domain-containing protein</fullName>
    </recommendedName>
</protein>
<dbReference type="SUPFAM" id="SSF69118">
    <property type="entry name" value="AhpD-like"/>
    <property type="match status" value="1"/>
</dbReference>
<evidence type="ECO:0000313" key="2">
    <source>
        <dbReference type="EMBL" id="MFC7358806.1"/>
    </source>
</evidence>
<dbReference type="EMBL" id="JBHTCH010000001">
    <property type="protein sequence ID" value="MFC7358806.1"/>
    <property type="molecule type" value="Genomic_DNA"/>
</dbReference>
<dbReference type="InterPro" id="IPR029032">
    <property type="entry name" value="AhpD-like"/>
</dbReference>
<sequence length="65" mass="6725">MCLEAHENAARSLGVTEEQIDDAKHGTSADSRVAAMIAIALKVYQEPADVVALRPGVSVGGTVTC</sequence>
<proteinExistence type="predicted"/>
<evidence type="ECO:0000256" key="1">
    <source>
        <dbReference type="SAM" id="MobiDB-lite"/>
    </source>
</evidence>
<accession>A0ABW2N1L7</accession>
<name>A0ABW2N1L7_9ACTN</name>
<organism evidence="2 3">
    <name type="scientific">Nocardioides astragali</name>
    <dbReference type="NCBI Taxonomy" id="1776736"/>
    <lineage>
        <taxon>Bacteria</taxon>
        <taxon>Bacillati</taxon>
        <taxon>Actinomycetota</taxon>
        <taxon>Actinomycetes</taxon>
        <taxon>Propionibacteriales</taxon>
        <taxon>Nocardioidaceae</taxon>
        <taxon>Nocardioides</taxon>
    </lineage>
</organism>
<evidence type="ECO:0008006" key="4">
    <source>
        <dbReference type="Google" id="ProtNLM"/>
    </source>
</evidence>